<gene>
    <name evidence="1" type="ORF">J4727_01665</name>
</gene>
<accession>A0A939SIW5</accession>
<protein>
    <submittedName>
        <fullName evidence="1">Uncharacterized protein</fullName>
    </submittedName>
</protein>
<sequence length="97" mass="10615">MQFTIGIHLGNGRDKLSDNHQLYRDNTFFVLFILLGLSLYLQIASLALILLIPFYLGSGGIVGDVPDDAYIQLSLQSCLATVFVMGIFHGVIIIAIS</sequence>
<reference evidence="1" key="1">
    <citation type="submission" date="2021-03" db="EMBL/GenBank/DDBJ databases">
        <title>Molecular epidemiology and mechanisms of colistin and carbapenem resistance in Enterobacteriaceae from clinical isolates, the environment and porcine samples in Pretoria, South Africa.</title>
        <authorList>
            <person name="Bogoshi D."/>
            <person name="Mbelle N.M."/>
            <person name="Naidoo V."/>
            <person name="Osei Sekyere J."/>
        </authorList>
    </citation>
    <scope>NUCLEOTIDE SEQUENCE</scope>
    <source>
        <strain evidence="1">C052</strain>
    </source>
</reference>
<organism evidence="1 2">
    <name type="scientific">Providencia rettgeri</name>
    <dbReference type="NCBI Taxonomy" id="587"/>
    <lineage>
        <taxon>Bacteria</taxon>
        <taxon>Pseudomonadati</taxon>
        <taxon>Pseudomonadota</taxon>
        <taxon>Gammaproteobacteria</taxon>
        <taxon>Enterobacterales</taxon>
        <taxon>Morganellaceae</taxon>
        <taxon>Providencia</taxon>
    </lineage>
</organism>
<proteinExistence type="predicted"/>
<dbReference type="AlphaFoldDB" id="A0A939SIW5"/>
<dbReference type="Proteomes" id="UP000664477">
    <property type="component" value="Unassembled WGS sequence"/>
</dbReference>
<evidence type="ECO:0000313" key="1">
    <source>
        <dbReference type="EMBL" id="MBO1915759.1"/>
    </source>
</evidence>
<name>A0A939SIW5_PRORE</name>
<dbReference type="EMBL" id="JAGETQ010000001">
    <property type="protein sequence ID" value="MBO1915759.1"/>
    <property type="molecule type" value="Genomic_DNA"/>
</dbReference>
<comment type="caution">
    <text evidence="1">The sequence shown here is derived from an EMBL/GenBank/DDBJ whole genome shotgun (WGS) entry which is preliminary data.</text>
</comment>
<evidence type="ECO:0000313" key="2">
    <source>
        <dbReference type="Proteomes" id="UP000664477"/>
    </source>
</evidence>